<dbReference type="AlphaFoldDB" id="A0A6A2XMP0"/>
<evidence type="ECO:0000256" key="2">
    <source>
        <dbReference type="SAM" id="Phobius"/>
    </source>
</evidence>
<feature type="region of interest" description="Disordered" evidence="1">
    <location>
        <begin position="88"/>
        <end position="112"/>
    </location>
</feature>
<keyword evidence="4" id="KW-1185">Reference proteome</keyword>
<dbReference type="Proteomes" id="UP000436088">
    <property type="component" value="Unassembled WGS sequence"/>
</dbReference>
<evidence type="ECO:0000313" key="4">
    <source>
        <dbReference type="Proteomes" id="UP000436088"/>
    </source>
</evidence>
<reference evidence="3" key="1">
    <citation type="submission" date="2019-09" db="EMBL/GenBank/DDBJ databases">
        <title>Draft genome information of white flower Hibiscus syriacus.</title>
        <authorList>
            <person name="Kim Y.-M."/>
        </authorList>
    </citation>
    <scope>NUCLEOTIDE SEQUENCE [LARGE SCALE GENOMIC DNA]</scope>
    <source>
        <strain evidence="3">YM2019G1</strain>
    </source>
</reference>
<keyword evidence="2" id="KW-0812">Transmembrane</keyword>
<organism evidence="3 4">
    <name type="scientific">Hibiscus syriacus</name>
    <name type="common">Rose of Sharon</name>
    <dbReference type="NCBI Taxonomy" id="106335"/>
    <lineage>
        <taxon>Eukaryota</taxon>
        <taxon>Viridiplantae</taxon>
        <taxon>Streptophyta</taxon>
        <taxon>Embryophyta</taxon>
        <taxon>Tracheophyta</taxon>
        <taxon>Spermatophyta</taxon>
        <taxon>Magnoliopsida</taxon>
        <taxon>eudicotyledons</taxon>
        <taxon>Gunneridae</taxon>
        <taxon>Pentapetalae</taxon>
        <taxon>rosids</taxon>
        <taxon>malvids</taxon>
        <taxon>Malvales</taxon>
        <taxon>Malvaceae</taxon>
        <taxon>Malvoideae</taxon>
        <taxon>Hibiscus</taxon>
    </lineage>
</organism>
<protein>
    <submittedName>
        <fullName evidence="3">Uncharacterized protein</fullName>
    </submittedName>
</protein>
<accession>A0A6A2XMP0</accession>
<proteinExistence type="predicted"/>
<dbReference type="EMBL" id="VEPZ02001556">
    <property type="protein sequence ID" value="KAE8668235.1"/>
    <property type="molecule type" value="Genomic_DNA"/>
</dbReference>
<feature type="transmembrane region" description="Helical" evidence="2">
    <location>
        <begin position="43"/>
        <end position="64"/>
    </location>
</feature>
<evidence type="ECO:0000256" key="1">
    <source>
        <dbReference type="SAM" id="MobiDB-lite"/>
    </source>
</evidence>
<sequence>MEISVINRISDFEASLSSLNNPSFLSQVYALSGIQKLYQVFNLWKWGALILSLLASLSTIINRLKILIIRFRRNHSLPTQPLLYGTDFDTDTDSSSCSSSDDEGEYDEPSTSQNWRRVDEDFRVRGSGHFIDNQWRNGGFTLRKRRSSIGDLFSWAEELTSGKSVVKLWDNLGLGFGLDLDESDDVLNVYDVNRQTIIGSIFGGNSNFQAVSSSSSEVLVSAGADSSTGRVSVSAWDRRLHCRKPTILAEWSPEKPMERISAVNADGVEKVYIRGDVTGKLTVGDMRKANSPLRNVTDSDVDTWWDADAVLVLDESVDE</sequence>
<gene>
    <name evidence="3" type="ORF">F3Y22_tig00112344pilonHSYRG00273</name>
</gene>
<name>A0A6A2XMP0_HIBSY</name>
<keyword evidence="2" id="KW-0472">Membrane</keyword>
<evidence type="ECO:0000313" key="3">
    <source>
        <dbReference type="EMBL" id="KAE8668235.1"/>
    </source>
</evidence>
<dbReference type="PANTHER" id="PTHR36715:SF1">
    <property type="entry name" value="PROTEIN, PUTATIVE-RELATED"/>
    <property type="match status" value="1"/>
</dbReference>
<comment type="caution">
    <text evidence="3">The sequence shown here is derived from an EMBL/GenBank/DDBJ whole genome shotgun (WGS) entry which is preliminary data.</text>
</comment>
<dbReference type="PANTHER" id="PTHR36715">
    <property type="entry name" value="BNAANNG41370D PROTEIN"/>
    <property type="match status" value="1"/>
</dbReference>
<keyword evidence="2" id="KW-1133">Transmembrane helix</keyword>